<name>A0ACC3A0A7_9EURO</name>
<sequence length="365" mass="40555">MLVGICGTICSGKHTTAEYLVQHHGFLRLHLPKTTHSPSKQNNTDKHFLPSVTDERGTRGLTFPDVDSLLEFVTKRWQEHWVLTDIEDEDTLELLLRRPFFLLLSVDAPVTLRFRRFNARCTKRDLSSISLEDFVDADDQLLYGSSESGTIKGTAPLHSRAHIQILNSYTSISSYFQFLDTLDLPSESRLRPPWDTYFMHLAHLASLRSNCMKRRVGCVLIHNNRIISTGYNGTPRGIKNCNAGGCPRCNSGSSGGAALSTCLCLHAEENALLEAGRERIREGAVLYCDTCPCLTCSVKIAQVGVREVVYSQTYNMDESSRKVLAEAGVKLRQYSPPGKGLLGPHTDAVNADSNIENQLVVRNGT</sequence>
<reference evidence="1" key="1">
    <citation type="submission" date="2022-10" db="EMBL/GenBank/DDBJ databases">
        <title>Culturing micro-colonial fungi from biological soil crusts in the Mojave desert and describing Neophaeococcomyces mojavensis, and introducing the new genera and species Taxawa tesnikishii.</title>
        <authorList>
            <person name="Kurbessoian T."/>
            <person name="Stajich J.E."/>
        </authorList>
    </citation>
    <scope>NUCLEOTIDE SEQUENCE</scope>
    <source>
        <strain evidence="1">JES_112</strain>
    </source>
</reference>
<gene>
    <name evidence="1" type="primary">DCD1</name>
    <name evidence="1" type="ORF">H2198_007362</name>
</gene>
<keyword evidence="1" id="KW-0378">Hydrolase</keyword>
<proteinExistence type="predicted"/>
<keyword evidence="2" id="KW-1185">Reference proteome</keyword>
<accession>A0ACC3A0A7</accession>
<evidence type="ECO:0000313" key="1">
    <source>
        <dbReference type="EMBL" id="KAJ9653466.1"/>
    </source>
</evidence>
<organism evidence="1 2">
    <name type="scientific">Neophaeococcomyces mojaviensis</name>
    <dbReference type="NCBI Taxonomy" id="3383035"/>
    <lineage>
        <taxon>Eukaryota</taxon>
        <taxon>Fungi</taxon>
        <taxon>Dikarya</taxon>
        <taxon>Ascomycota</taxon>
        <taxon>Pezizomycotina</taxon>
        <taxon>Eurotiomycetes</taxon>
        <taxon>Chaetothyriomycetidae</taxon>
        <taxon>Chaetothyriales</taxon>
        <taxon>Chaetothyriales incertae sedis</taxon>
        <taxon>Neophaeococcomyces</taxon>
    </lineage>
</organism>
<dbReference type="EMBL" id="JAPDRQ010000153">
    <property type="protein sequence ID" value="KAJ9653466.1"/>
    <property type="molecule type" value="Genomic_DNA"/>
</dbReference>
<dbReference type="EC" id="3.5.4.12" evidence="1"/>
<comment type="caution">
    <text evidence="1">The sequence shown here is derived from an EMBL/GenBank/DDBJ whole genome shotgun (WGS) entry which is preliminary data.</text>
</comment>
<protein>
    <submittedName>
        <fullName evidence="1">Deoxycytidine monophosphate (dCMP) deaminase</fullName>
        <ecNumber evidence="1">3.5.4.12</ecNumber>
    </submittedName>
</protein>
<evidence type="ECO:0000313" key="2">
    <source>
        <dbReference type="Proteomes" id="UP001172386"/>
    </source>
</evidence>
<dbReference type="Proteomes" id="UP001172386">
    <property type="component" value="Unassembled WGS sequence"/>
</dbReference>